<sequence>MHLNFMYARIFILFLCIITFSTVARADTFTVTSNADSGPGTLREALTLAAANGSTVKDYIYFNLPDLTEGGRTITVNTQLPQISSNVEIDGTTQPGPKIGLSDSKITLRSLRSQTALTVLTADGANNISIYGVFFSDSTNPCLSDPDGAVKTGISIKNCSYFTFGEAGRGNIVNGYKYTAIGIESSNHIVLAGNIFGVLPYSYESVCSGGISIKKSNFVDVGKTGQGNIFFSGIGIEFDNTNSSQYVVNVIDNNFAVMADGKTTLHSGDGTYLQLIGSPANPSSPFPNALINIQGNLISHFGQFGGIVFTHIGGKILIKHNWFGTDRTATQPLNMRRAHPGDGYALYFNDVAADITVGDIDPAMANKISYAYDGILASNVQNLLLLRNSFKCIGYKDYLSYDPTLPKIVVTKATSQFISGKTEPMSLVDVFTSDDCVNCSPQTYIGSTNADAAGNWTYTFSQPYAQSIIANAHIGKRSTNFTKPEIDVSHINITYFDCGVSGKISGIVVNNTQDLKWVDQQGNVVSTNLILEGVPPGRYKLIVGKYCTVESEFLTIGDSRPQIIDWSKNLINPSCGSGGAIKGIFAYTIDSKPITYRWVDQNLVIVGNTADLSGVGPGKYTMIATTPSGCESQYGPVIIVNADAPVINTTNKQIQKATCDNYNGAITGITATGNGTLTYKWTNEQDQLVGGDLDLMGVGPGKYKLTVTSGACSPVATDFIEISSINGVSLNTTNVIVRSQTACAMGQITGLSSPDATSFTWRRKNSTDILSSSANLLNVPAGEYELTIANAACTKAIPFSIAYLPPVNFSAFPYTSIKSCQAFGTGSIVLNTSNAASQPIAYRWVNQLGQNVGFDKKVTNLPAGRYKLFATDYTGCETSSPIQEVIIDPIPAMDVIFGAKHDIYCGVGKGSIDAPVVSGGRGSYIYIWKDASGNAIAPQTKSSLTDLAPGYYSLEVLDKDPLNAAEIACNSSGVFTYRIEESNAQVPAPVINDKEINYKGNTILAVENPYTTAIYRLYDSDTAATPIDEQQGGKFSVNVSETRSYWVGLTYGSCESARTKVTIKLLKSTGLLPNAFTPNGDGINDTWMLANMDINIINTVKVFNRNGQAVFESRGYTIPFDGNYNGKQLAAGVYYYIIDLKKGKPLSGHVTIIR</sequence>
<dbReference type="InterPro" id="IPR044023">
    <property type="entry name" value="Ig_7"/>
</dbReference>
<feature type="chain" id="PRO_5021951384" evidence="1">
    <location>
        <begin position="27"/>
        <end position="1154"/>
    </location>
</feature>
<dbReference type="InterPro" id="IPR011050">
    <property type="entry name" value="Pectin_lyase_fold/virulence"/>
</dbReference>
<feature type="signal peptide" evidence="1">
    <location>
        <begin position="1"/>
        <end position="26"/>
    </location>
</feature>
<reference evidence="3 4" key="1">
    <citation type="submission" date="2019-07" db="EMBL/GenBank/DDBJ databases">
        <authorList>
            <person name="Kim J."/>
        </authorList>
    </citation>
    <scope>NUCLEOTIDE SEQUENCE [LARGE SCALE GENOMIC DNA]</scope>
    <source>
        <strain evidence="3 4">MJ1a</strain>
    </source>
</reference>
<evidence type="ECO:0000256" key="1">
    <source>
        <dbReference type="SAM" id="SignalP"/>
    </source>
</evidence>
<proteinExistence type="predicted"/>
<gene>
    <name evidence="3" type="ORF">FPZ42_14875</name>
</gene>
<evidence type="ECO:0000313" key="3">
    <source>
        <dbReference type="EMBL" id="TWR25027.1"/>
    </source>
</evidence>
<name>A0A563U071_9SPHI</name>
<feature type="domain" description="Ig-like" evidence="2">
    <location>
        <begin position="988"/>
        <end position="1064"/>
    </location>
</feature>
<dbReference type="EMBL" id="VOEI01000005">
    <property type="protein sequence ID" value="TWR25027.1"/>
    <property type="molecule type" value="Genomic_DNA"/>
</dbReference>
<dbReference type="Pfam" id="PF19081">
    <property type="entry name" value="Ig_7"/>
    <property type="match status" value="1"/>
</dbReference>
<keyword evidence="4" id="KW-1185">Reference proteome</keyword>
<dbReference type="AlphaFoldDB" id="A0A563U071"/>
<dbReference type="Pfam" id="PF13585">
    <property type="entry name" value="CHU_C"/>
    <property type="match status" value="1"/>
</dbReference>
<dbReference type="SUPFAM" id="SSF51126">
    <property type="entry name" value="Pectin lyase-like"/>
    <property type="match status" value="1"/>
</dbReference>
<comment type="caution">
    <text evidence="3">The sequence shown here is derived from an EMBL/GenBank/DDBJ whole genome shotgun (WGS) entry which is preliminary data.</text>
</comment>
<evidence type="ECO:0000313" key="4">
    <source>
        <dbReference type="Proteomes" id="UP000318010"/>
    </source>
</evidence>
<keyword evidence="1" id="KW-0732">Signal</keyword>
<dbReference type="OrthoDB" id="635358at2"/>
<dbReference type="NCBIfam" id="TIGR04131">
    <property type="entry name" value="Bac_Flav_CTERM"/>
    <property type="match status" value="1"/>
</dbReference>
<accession>A0A563U071</accession>
<organism evidence="3 4">
    <name type="scientific">Mucilaginibacter achroorhodeus</name>
    <dbReference type="NCBI Taxonomy" id="2599294"/>
    <lineage>
        <taxon>Bacteria</taxon>
        <taxon>Pseudomonadati</taxon>
        <taxon>Bacteroidota</taxon>
        <taxon>Sphingobacteriia</taxon>
        <taxon>Sphingobacteriales</taxon>
        <taxon>Sphingobacteriaceae</taxon>
        <taxon>Mucilaginibacter</taxon>
    </lineage>
</organism>
<protein>
    <submittedName>
        <fullName evidence="3">Gliding motility-associated C-terminal domain-containing protein</fullName>
    </submittedName>
</protein>
<evidence type="ECO:0000259" key="2">
    <source>
        <dbReference type="Pfam" id="PF19081"/>
    </source>
</evidence>
<dbReference type="Proteomes" id="UP000318010">
    <property type="component" value="Unassembled WGS sequence"/>
</dbReference>
<dbReference type="InterPro" id="IPR026341">
    <property type="entry name" value="T9SS_type_B"/>
</dbReference>
<dbReference type="RefSeq" id="WP_146272486.1">
    <property type="nucleotide sequence ID" value="NZ_VOEI01000005.1"/>
</dbReference>